<dbReference type="Proteomes" id="UP001295684">
    <property type="component" value="Unassembled WGS sequence"/>
</dbReference>
<organism evidence="2 3">
    <name type="scientific">Euplotes crassus</name>
    <dbReference type="NCBI Taxonomy" id="5936"/>
    <lineage>
        <taxon>Eukaryota</taxon>
        <taxon>Sar</taxon>
        <taxon>Alveolata</taxon>
        <taxon>Ciliophora</taxon>
        <taxon>Intramacronucleata</taxon>
        <taxon>Spirotrichea</taxon>
        <taxon>Hypotrichia</taxon>
        <taxon>Euplotida</taxon>
        <taxon>Euplotidae</taxon>
        <taxon>Moneuplotes</taxon>
    </lineage>
</organism>
<dbReference type="SUPFAM" id="SSF82185">
    <property type="entry name" value="Histone H3 K4-specific methyltransferase SET7/9 N-terminal domain"/>
    <property type="match status" value="2"/>
</dbReference>
<protein>
    <recommendedName>
        <fullName evidence="4">MORN repeat protein</fullName>
    </recommendedName>
</protein>
<proteinExistence type="predicted"/>
<gene>
    <name evidence="2" type="ORF">ECRASSUSDP1_LOCUS22600</name>
</gene>
<dbReference type="Gene3D" id="2.20.110.10">
    <property type="entry name" value="Histone H3 K4-specific methyltransferase SET7/9 N-terminal domain"/>
    <property type="match status" value="2"/>
</dbReference>
<dbReference type="PANTHER" id="PTHR23084:SF263">
    <property type="entry name" value="MORN REPEAT-CONTAINING PROTEIN 1"/>
    <property type="match status" value="1"/>
</dbReference>
<accession>A0AAD1XYB7</accession>
<evidence type="ECO:0000256" key="1">
    <source>
        <dbReference type="ARBA" id="ARBA00022737"/>
    </source>
</evidence>
<dbReference type="PANTHER" id="PTHR23084">
    <property type="entry name" value="PHOSPHATIDYLINOSITOL-4-PHOSPHATE 5-KINASE RELATED"/>
    <property type="match status" value="1"/>
</dbReference>
<reference evidence="2" key="1">
    <citation type="submission" date="2023-07" db="EMBL/GenBank/DDBJ databases">
        <authorList>
            <consortium name="AG Swart"/>
            <person name="Singh M."/>
            <person name="Singh A."/>
            <person name="Seah K."/>
            <person name="Emmerich C."/>
        </authorList>
    </citation>
    <scope>NUCLEOTIDE SEQUENCE</scope>
    <source>
        <strain evidence="2">DP1</strain>
    </source>
</reference>
<dbReference type="InterPro" id="IPR003409">
    <property type="entry name" value="MORN"/>
</dbReference>
<keyword evidence="1" id="KW-0677">Repeat</keyword>
<sequence>METNSSIEASTKADTIYTFNDNEEDMNIEEVEVAMVDQEDPHVELEYRPLKTNDNGNTYDGQWNKITGLPHGKGTATCASGEEYEGDWKNDKRNGRGTETYPQETLMKENIRMIKNMEKESTLGLMEKCTRNGFGTMWWPNGTKYEGFWANDKPNGKGTFTWEDGRKFVGLWKNGKQHGRGVEYDVDGNKTIQNWENGELL</sequence>
<name>A0AAD1XYB7_EUPCR</name>
<comment type="caution">
    <text evidence="2">The sequence shown here is derived from an EMBL/GenBank/DDBJ whole genome shotgun (WGS) entry which is preliminary data.</text>
</comment>
<evidence type="ECO:0000313" key="2">
    <source>
        <dbReference type="EMBL" id="CAI2381153.1"/>
    </source>
</evidence>
<dbReference type="Pfam" id="PF02493">
    <property type="entry name" value="MORN"/>
    <property type="match status" value="5"/>
</dbReference>
<dbReference type="AlphaFoldDB" id="A0AAD1XYB7"/>
<dbReference type="SMART" id="SM00698">
    <property type="entry name" value="MORN"/>
    <property type="match status" value="4"/>
</dbReference>
<evidence type="ECO:0000313" key="3">
    <source>
        <dbReference type="Proteomes" id="UP001295684"/>
    </source>
</evidence>
<keyword evidence="3" id="KW-1185">Reference proteome</keyword>
<evidence type="ECO:0008006" key="4">
    <source>
        <dbReference type="Google" id="ProtNLM"/>
    </source>
</evidence>
<dbReference type="EMBL" id="CAMPGE010023186">
    <property type="protein sequence ID" value="CAI2381153.1"/>
    <property type="molecule type" value="Genomic_DNA"/>
</dbReference>